<organism evidence="2 3">
    <name type="scientific">Drosophila guanche</name>
    <name type="common">Fruit fly</name>
    <dbReference type="NCBI Taxonomy" id="7266"/>
    <lineage>
        <taxon>Eukaryota</taxon>
        <taxon>Metazoa</taxon>
        <taxon>Ecdysozoa</taxon>
        <taxon>Arthropoda</taxon>
        <taxon>Hexapoda</taxon>
        <taxon>Insecta</taxon>
        <taxon>Pterygota</taxon>
        <taxon>Neoptera</taxon>
        <taxon>Endopterygota</taxon>
        <taxon>Diptera</taxon>
        <taxon>Brachycera</taxon>
        <taxon>Muscomorpha</taxon>
        <taxon>Ephydroidea</taxon>
        <taxon>Drosophilidae</taxon>
        <taxon>Drosophila</taxon>
        <taxon>Sophophora</taxon>
    </lineage>
</organism>
<proteinExistence type="inferred from homology"/>
<comment type="function">
    <text evidence="1">Component of the MICOS complex, a large protein complex of the mitochondrial inner membrane that plays crucial roles in the maintenance of crista junctions, inner membrane architecture, and formation of contact sites to the outer membrane.</text>
</comment>
<dbReference type="Proteomes" id="UP000268350">
    <property type="component" value="Unassembled WGS sequence"/>
</dbReference>
<keyword evidence="1" id="KW-0472">Membrane</keyword>
<keyword evidence="3" id="KW-1185">Reference proteome</keyword>
<dbReference type="EMBL" id="OUUW01000019">
    <property type="protein sequence ID" value="SPP89247.1"/>
    <property type="molecule type" value="Genomic_DNA"/>
</dbReference>
<comment type="similarity">
    <text evidence="1">Belongs to the MICOS complex subunit Mic13 family.</text>
</comment>
<evidence type="ECO:0000256" key="1">
    <source>
        <dbReference type="RuleBase" id="RU363009"/>
    </source>
</evidence>
<dbReference type="OrthoDB" id="5948578at2759"/>
<dbReference type="AlphaFoldDB" id="A0A3B0K4U2"/>
<name>A0A3B0K4U2_DROGU</name>
<sequence>MMFKSVVDRVAAVSMTVYLTNYFGVWGSAEDSERLLKSMSESVGSMIKWMASEDDPNLNAADVYNRGVKKSFLFIIQLPEHIASTYTSVTNETKQINLEMSKLFRNLSQPQEFSRYLDMLEGRLLTSKSLTSIKEAEQMQRLAQEEQALKEQALTEAEEKKSSLMNLSNWSRWQFWKNQMGASLMQKSK</sequence>
<keyword evidence="1" id="KW-0999">Mitochondrion inner membrane</keyword>
<comment type="subcellular location">
    <subcellularLocation>
        <location evidence="1">Mitochondrion inner membrane</location>
        <topology evidence="1">Single-pass membrane protein</topology>
    </subcellularLocation>
</comment>
<dbReference type="Pfam" id="PF15884">
    <property type="entry name" value="QIL1"/>
    <property type="match status" value="1"/>
</dbReference>
<protein>
    <recommendedName>
        <fullName evidence="1">MICOS complex subunit MIC13</fullName>
    </recommendedName>
</protein>
<gene>
    <name evidence="2" type="ORF">DGUA_6G020018</name>
</gene>
<keyword evidence="1" id="KW-0496">Mitochondrion</keyword>
<dbReference type="InterPro" id="IPR026769">
    <property type="entry name" value="Mic13"/>
</dbReference>
<comment type="subunit">
    <text evidence="1">Component of the mitochondrial contact site and cristae organizing system (MICOS) complex.</text>
</comment>
<evidence type="ECO:0000313" key="3">
    <source>
        <dbReference type="Proteomes" id="UP000268350"/>
    </source>
</evidence>
<accession>A0A3B0K4U2</accession>
<dbReference type="GO" id="GO:0061617">
    <property type="term" value="C:MICOS complex"/>
    <property type="evidence" value="ECO:0007669"/>
    <property type="project" value="UniProtKB-UniRule"/>
</dbReference>
<evidence type="ECO:0000313" key="2">
    <source>
        <dbReference type="EMBL" id="SPP89247.1"/>
    </source>
</evidence>
<reference evidence="3" key="1">
    <citation type="submission" date="2018-01" db="EMBL/GenBank/DDBJ databases">
        <authorList>
            <person name="Alioto T."/>
            <person name="Alioto T."/>
        </authorList>
    </citation>
    <scope>NUCLEOTIDE SEQUENCE [LARGE SCALE GENOMIC DNA]</scope>
</reference>